<dbReference type="Pfam" id="PF08281">
    <property type="entry name" value="Sigma70_r4_2"/>
    <property type="match status" value="1"/>
</dbReference>
<gene>
    <name evidence="9" type="ORF">A2Y62_21865</name>
</gene>
<dbReference type="InterPro" id="IPR013325">
    <property type="entry name" value="RNA_pol_sigma_r2"/>
</dbReference>
<dbReference type="Gene3D" id="1.10.1740.10">
    <property type="match status" value="1"/>
</dbReference>
<evidence type="ECO:0000313" key="10">
    <source>
        <dbReference type="Proteomes" id="UP000178943"/>
    </source>
</evidence>
<dbReference type="AlphaFoldDB" id="A0A1F5VU01"/>
<name>A0A1F5VU01_9BACT</name>
<evidence type="ECO:0000259" key="7">
    <source>
        <dbReference type="Pfam" id="PF04542"/>
    </source>
</evidence>
<dbReference type="STRING" id="1817863.A2Y62_21865"/>
<feature type="domain" description="RNA polymerase sigma factor 70 region 4 type 2" evidence="8">
    <location>
        <begin position="113"/>
        <end position="160"/>
    </location>
</feature>
<dbReference type="InterPro" id="IPR014284">
    <property type="entry name" value="RNA_pol_sigma-70_dom"/>
</dbReference>
<dbReference type="InterPro" id="IPR007627">
    <property type="entry name" value="RNA_pol_sigma70_r2"/>
</dbReference>
<evidence type="ECO:0000259" key="8">
    <source>
        <dbReference type="Pfam" id="PF08281"/>
    </source>
</evidence>
<dbReference type="GO" id="GO:0016987">
    <property type="term" value="F:sigma factor activity"/>
    <property type="evidence" value="ECO:0007669"/>
    <property type="project" value="UniProtKB-KW"/>
</dbReference>
<keyword evidence="2 6" id="KW-0805">Transcription regulation</keyword>
<dbReference type="PANTHER" id="PTHR43133">
    <property type="entry name" value="RNA POLYMERASE ECF-TYPE SIGMA FACTO"/>
    <property type="match status" value="1"/>
</dbReference>
<dbReference type="Proteomes" id="UP000178943">
    <property type="component" value="Unassembled WGS sequence"/>
</dbReference>
<evidence type="ECO:0000256" key="3">
    <source>
        <dbReference type="ARBA" id="ARBA00023082"/>
    </source>
</evidence>
<dbReference type="PANTHER" id="PTHR43133:SF8">
    <property type="entry name" value="RNA POLYMERASE SIGMA FACTOR HI_1459-RELATED"/>
    <property type="match status" value="1"/>
</dbReference>
<dbReference type="GO" id="GO:0006352">
    <property type="term" value="P:DNA-templated transcription initiation"/>
    <property type="evidence" value="ECO:0007669"/>
    <property type="project" value="InterPro"/>
</dbReference>
<dbReference type="SUPFAM" id="SSF88659">
    <property type="entry name" value="Sigma3 and sigma4 domains of RNA polymerase sigma factors"/>
    <property type="match status" value="1"/>
</dbReference>
<keyword evidence="4 6" id="KW-0238">DNA-binding</keyword>
<keyword evidence="5 6" id="KW-0804">Transcription</keyword>
<dbReference type="InterPro" id="IPR039425">
    <property type="entry name" value="RNA_pol_sigma-70-like"/>
</dbReference>
<reference evidence="9 10" key="1">
    <citation type="journal article" date="2016" name="Nat. Commun.">
        <title>Thousands of microbial genomes shed light on interconnected biogeochemical processes in an aquifer system.</title>
        <authorList>
            <person name="Anantharaman K."/>
            <person name="Brown C.T."/>
            <person name="Hug L.A."/>
            <person name="Sharon I."/>
            <person name="Castelle C.J."/>
            <person name="Probst A.J."/>
            <person name="Thomas B.C."/>
            <person name="Singh A."/>
            <person name="Wilkins M.J."/>
            <person name="Karaoz U."/>
            <person name="Brodie E.L."/>
            <person name="Williams K.H."/>
            <person name="Hubbard S.S."/>
            <person name="Banfield J.F."/>
        </authorList>
    </citation>
    <scope>NUCLEOTIDE SEQUENCE [LARGE SCALE GENOMIC DNA]</scope>
</reference>
<dbReference type="PROSITE" id="PS01063">
    <property type="entry name" value="SIGMA70_ECF"/>
    <property type="match status" value="1"/>
</dbReference>
<dbReference type="SUPFAM" id="SSF88946">
    <property type="entry name" value="Sigma2 domain of RNA polymerase sigma factors"/>
    <property type="match status" value="1"/>
</dbReference>
<evidence type="ECO:0000256" key="6">
    <source>
        <dbReference type="RuleBase" id="RU000716"/>
    </source>
</evidence>
<proteinExistence type="inferred from homology"/>
<evidence type="ECO:0000313" key="9">
    <source>
        <dbReference type="EMBL" id="OGF66865.1"/>
    </source>
</evidence>
<evidence type="ECO:0000256" key="2">
    <source>
        <dbReference type="ARBA" id="ARBA00023015"/>
    </source>
</evidence>
<evidence type="ECO:0000256" key="4">
    <source>
        <dbReference type="ARBA" id="ARBA00023125"/>
    </source>
</evidence>
<keyword evidence="3 6" id="KW-0731">Sigma factor</keyword>
<dbReference type="Gene3D" id="1.10.10.10">
    <property type="entry name" value="Winged helix-like DNA-binding domain superfamily/Winged helix DNA-binding domain"/>
    <property type="match status" value="1"/>
</dbReference>
<dbReference type="InterPro" id="IPR036388">
    <property type="entry name" value="WH-like_DNA-bd_sf"/>
</dbReference>
<organism evidence="9 10">
    <name type="scientific">Candidatus Fischerbacteria bacterium RBG_13_37_8</name>
    <dbReference type="NCBI Taxonomy" id="1817863"/>
    <lineage>
        <taxon>Bacteria</taxon>
        <taxon>Candidatus Fischeribacteriota</taxon>
    </lineage>
</organism>
<dbReference type="CDD" id="cd06171">
    <property type="entry name" value="Sigma70_r4"/>
    <property type="match status" value="1"/>
</dbReference>
<comment type="caution">
    <text evidence="9">The sequence shown here is derived from an EMBL/GenBank/DDBJ whole genome shotgun (WGS) entry which is preliminary data.</text>
</comment>
<evidence type="ECO:0000256" key="5">
    <source>
        <dbReference type="ARBA" id="ARBA00023163"/>
    </source>
</evidence>
<dbReference type="NCBIfam" id="TIGR02937">
    <property type="entry name" value="sigma70-ECF"/>
    <property type="match status" value="1"/>
</dbReference>
<sequence length="173" mass="20479">MNEGKTCEEIINELVDNYKDMIFNLLYRMTSNYDDALELTQDTFLRAYEALPRFRYESSLKTWIYKIAFNMALNYKKKWKLFKKKDSFVDDNLMDCRSNPEEETSQRQLNAHIQNAINKLPADQKAMILLREIEELSYEEISQILNVPVGTVKSRLSRARCYLKELLADVEAR</sequence>
<dbReference type="InterPro" id="IPR013249">
    <property type="entry name" value="RNA_pol_sigma70_r4_t2"/>
</dbReference>
<comment type="similarity">
    <text evidence="1 6">Belongs to the sigma-70 factor family. ECF subfamily.</text>
</comment>
<evidence type="ECO:0000256" key="1">
    <source>
        <dbReference type="ARBA" id="ARBA00010641"/>
    </source>
</evidence>
<dbReference type="EMBL" id="MFGW01000080">
    <property type="protein sequence ID" value="OGF66865.1"/>
    <property type="molecule type" value="Genomic_DNA"/>
</dbReference>
<dbReference type="InterPro" id="IPR013324">
    <property type="entry name" value="RNA_pol_sigma_r3/r4-like"/>
</dbReference>
<dbReference type="InterPro" id="IPR000838">
    <property type="entry name" value="RNA_pol_sigma70_ECF_CS"/>
</dbReference>
<dbReference type="GO" id="GO:0003677">
    <property type="term" value="F:DNA binding"/>
    <property type="evidence" value="ECO:0007669"/>
    <property type="project" value="UniProtKB-KW"/>
</dbReference>
<dbReference type="Pfam" id="PF04542">
    <property type="entry name" value="Sigma70_r2"/>
    <property type="match status" value="1"/>
</dbReference>
<accession>A0A1F5VU01</accession>
<feature type="domain" description="RNA polymerase sigma-70 region 2" evidence="7">
    <location>
        <begin position="14"/>
        <end position="78"/>
    </location>
</feature>
<protein>
    <recommendedName>
        <fullName evidence="6">RNA polymerase sigma factor</fullName>
    </recommendedName>
</protein>